<gene>
    <name evidence="2" type="ORF">SAMN04489718_3146</name>
</gene>
<protein>
    <submittedName>
        <fullName evidence="2">Uncharacterized protein</fullName>
    </submittedName>
</protein>
<organism evidence="2 3">
    <name type="scientific">Actinopolyspora saharensis</name>
    <dbReference type="NCBI Taxonomy" id="995062"/>
    <lineage>
        <taxon>Bacteria</taxon>
        <taxon>Bacillati</taxon>
        <taxon>Actinomycetota</taxon>
        <taxon>Actinomycetes</taxon>
        <taxon>Actinopolysporales</taxon>
        <taxon>Actinopolysporaceae</taxon>
        <taxon>Actinopolyspora</taxon>
    </lineage>
</organism>
<dbReference type="Proteomes" id="UP000199301">
    <property type="component" value="Unassembled WGS sequence"/>
</dbReference>
<keyword evidence="3" id="KW-1185">Reference proteome</keyword>
<dbReference type="STRING" id="995062.SAMN04489718_3146"/>
<feature type="region of interest" description="Disordered" evidence="1">
    <location>
        <begin position="1"/>
        <end position="88"/>
    </location>
</feature>
<reference evidence="3" key="1">
    <citation type="submission" date="2016-10" db="EMBL/GenBank/DDBJ databases">
        <authorList>
            <person name="Varghese N."/>
            <person name="Submissions S."/>
        </authorList>
    </citation>
    <scope>NUCLEOTIDE SEQUENCE [LARGE SCALE GENOMIC DNA]</scope>
    <source>
        <strain evidence="3">DSM 45459</strain>
    </source>
</reference>
<proteinExistence type="predicted"/>
<dbReference type="AlphaFoldDB" id="A0A1H1FPT5"/>
<evidence type="ECO:0000313" key="3">
    <source>
        <dbReference type="Proteomes" id="UP000199301"/>
    </source>
</evidence>
<accession>A0A1H1FPT5</accession>
<evidence type="ECO:0000313" key="2">
    <source>
        <dbReference type="EMBL" id="SDR02556.1"/>
    </source>
</evidence>
<dbReference type="EMBL" id="FNKO01000002">
    <property type="protein sequence ID" value="SDR02556.1"/>
    <property type="molecule type" value="Genomic_DNA"/>
</dbReference>
<name>A0A1H1FPT5_9ACTN</name>
<evidence type="ECO:0000256" key="1">
    <source>
        <dbReference type="SAM" id="MobiDB-lite"/>
    </source>
</evidence>
<feature type="compositionally biased region" description="Basic and acidic residues" evidence="1">
    <location>
        <begin position="40"/>
        <end position="49"/>
    </location>
</feature>
<sequence>MELFRGGWRRCSVDGTSRGLPLPGGPDLERPTGHVGVGPRSRENHDHSAWRGGRSGAVRAEGKPRPTPQLGRKLEKRPGQSSLGLTECPPNWLRRAATAFIAGESSCLEAKRANSAAVIAGVGTALLMDSSTVHLPSPESVT</sequence>